<dbReference type="EMBL" id="VSSQ01000217">
    <property type="protein sequence ID" value="MPL86177.1"/>
    <property type="molecule type" value="Genomic_DNA"/>
</dbReference>
<accession>A0A644V4P7</accession>
<keyword evidence="1" id="KW-1133">Transmembrane helix</keyword>
<reference evidence="2" key="1">
    <citation type="submission" date="2019-08" db="EMBL/GenBank/DDBJ databases">
        <authorList>
            <person name="Kucharzyk K."/>
            <person name="Murdoch R.W."/>
            <person name="Higgins S."/>
            <person name="Loffler F."/>
        </authorList>
    </citation>
    <scope>NUCLEOTIDE SEQUENCE</scope>
</reference>
<name>A0A644V4P7_9ZZZZ</name>
<feature type="transmembrane region" description="Helical" evidence="1">
    <location>
        <begin position="14"/>
        <end position="34"/>
    </location>
</feature>
<keyword evidence="1" id="KW-0472">Membrane</keyword>
<proteinExistence type="predicted"/>
<comment type="caution">
    <text evidence="2">The sequence shown here is derived from an EMBL/GenBank/DDBJ whole genome shotgun (WGS) entry which is preliminary data.</text>
</comment>
<keyword evidence="1" id="KW-0812">Transmembrane</keyword>
<evidence type="ECO:0000313" key="2">
    <source>
        <dbReference type="EMBL" id="MPL86177.1"/>
    </source>
</evidence>
<protein>
    <submittedName>
        <fullName evidence="2">Uncharacterized protein</fullName>
    </submittedName>
</protein>
<sequence length="188" mass="21536">MIIKRIKFLIKEKYINLLIFLILFKHIISMKNILKIYNKFSFNKNNKGQLSIEFLLISFIFILMLVSISLPLTEIAIDSSISSVNLIETKSEILKIVNSIDDVYSDGVGSKRTLFVEMPRETNLKISKNQILNKGIAIGTLSSLNDSKTINITFDAINVDSIMNFKKSTNYKIIIEWPLNNENIIVKM</sequence>
<organism evidence="2">
    <name type="scientific">bioreactor metagenome</name>
    <dbReference type="NCBI Taxonomy" id="1076179"/>
    <lineage>
        <taxon>unclassified sequences</taxon>
        <taxon>metagenomes</taxon>
        <taxon>ecological metagenomes</taxon>
    </lineage>
</organism>
<gene>
    <name evidence="2" type="ORF">SDC9_32154</name>
</gene>
<feature type="transmembrane region" description="Helical" evidence="1">
    <location>
        <begin position="54"/>
        <end position="73"/>
    </location>
</feature>
<dbReference type="AlphaFoldDB" id="A0A644V4P7"/>
<evidence type="ECO:0000256" key="1">
    <source>
        <dbReference type="SAM" id="Phobius"/>
    </source>
</evidence>